<dbReference type="InterPro" id="IPR050378">
    <property type="entry name" value="Metallo-dep_Hydrolases_sf"/>
</dbReference>
<comment type="similarity">
    <text evidence="1">Belongs to the peptidase M38 family.</text>
</comment>
<name>A0ABQ2EJQ7_9GAMM</name>
<evidence type="ECO:0000256" key="1">
    <source>
        <dbReference type="PIRNR" id="PIRNR001238"/>
    </source>
</evidence>
<comment type="function">
    <text evidence="1">Catalyzes the hydrolytic cleavage of a subset of L-isoaspartyl (L-beta-aspartyl) dipeptides. Used to degrade proteins damaged by L-isoaspartyl residues formation.</text>
</comment>
<evidence type="ECO:0000259" key="2">
    <source>
        <dbReference type="Pfam" id="PF01979"/>
    </source>
</evidence>
<reference evidence="4" key="1">
    <citation type="journal article" date="2019" name="Int. J. Syst. Evol. Microbiol.">
        <title>The Global Catalogue of Microorganisms (GCM) 10K type strain sequencing project: providing services to taxonomists for standard genome sequencing and annotation.</title>
        <authorList>
            <consortium name="The Broad Institute Genomics Platform"/>
            <consortium name="The Broad Institute Genome Sequencing Center for Infectious Disease"/>
            <person name="Wu L."/>
            <person name="Ma J."/>
        </authorList>
    </citation>
    <scope>NUCLEOTIDE SEQUENCE [LARGE SCALE GENOMIC DNA]</scope>
    <source>
        <strain evidence="4">CGMCC 1.8985</strain>
    </source>
</reference>
<gene>
    <name evidence="3" type="ORF">GCM10011394_24460</name>
</gene>
<protein>
    <recommendedName>
        <fullName evidence="1">Isoaspartyl dipeptidase</fullName>
        <ecNumber evidence="1">3.4.19.-</ecNumber>
    </recommendedName>
</protein>
<dbReference type="EC" id="3.4.19.-" evidence="1"/>
<keyword evidence="4" id="KW-1185">Reference proteome</keyword>
<keyword evidence="1" id="KW-0378">Hydrolase</keyword>
<dbReference type="PANTHER" id="PTHR11647">
    <property type="entry name" value="HYDRANTOINASE/DIHYDROPYRIMIDINASE FAMILY MEMBER"/>
    <property type="match status" value="1"/>
</dbReference>
<comment type="cofactor">
    <cofactor evidence="1">
        <name>Zn(2+)</name>
        <dbReference type="ChEBI" id="CHEBI:29105"/>
    </cofactor>
    <text evidence="1">Binds 2 Zn(2+) ions per subunit.</text>
</comment>
<accession>A0ABQ2EJQ7</accession>
<dbReference type="InterPro" id="IPR032466">
    <property type="entry name" value="Metal_Hydrolase"/>
</dbReference>
<dbReference type="InterPro" id="IPR006680">
    <property type="entry name" value="Amidohydro-rel"/>
</dbReference>
<organism evidence="3 4">
    <name type="scientific">Luteimonas terricola</name>
    <dbReference type="NCBI Taxonomy" id="645597"/>
    <lineage>
        <taxon>Bacteria</taxon>
        <taxon>Pseudomonadati</taxon>
        <taxon>Pseudomonadota</taxon>
        <taxon>Gammaproteobacteria</taxon>
        <taxon>Lysobacterales</taxon>
        <taxon>Lysobacteraceae</taxon>
        <taxon>Luteimonas</taxon>
    </lineage>
</organism>
<dbReference type="RefSeq" id="WP_132986027.1">
    <property type="nucleotide sequence ID" value="NZ_BMME01000001.1"/>
</dbReference>
<sequence>MNTTLVRNADVYAPEALGRRDLLLGGGKVLWIGTDAPDLPAAFGAETVDLGGHRLLPGLVDGHVHVTGGGGEAGFASRVPAPMLSRYTRSGVTTVVGLLGTDDVARGTRELVAQVNALREEGLSAYGLAGGYHLPPATLTGSVRADLAFIDCLIGVGELAISDHRSSQPTLEELLRVASEAHVAGLMTGKAGIVHLHLGDGPRGLDLVRRALDESELPARVFNPTHVNRRKALFEEAIELARRGCTIDITAFPVAKGEDAWSAADALVRYLDSGAPRGRVTISSDAGGCLPCFDAQGRVSSMDVGHSGALLETLRELLARGVPLEDASPAFTGNVADLLRLPSKGRIAAGADADLVALDDDGAVAHVFAGGRLHLRDGAVVRHGTFEKMDPQDNRSN</sequence>
<proteinExistence type="inferred from homology"/>
<dbReference type="EMBL" id="BMME01000001">
    <property type="protein sequence ID" value="GGK14293.1"/>
    <property type="molecule type" value="Genomic_DNA"/>
</dbReference>
<dbReference type="NCBIfam" id="TIGR01975">
    <property type="entry name" value="isoAsp_dipep"/>
    <property type="match status" value="1"/>
</dbReference>
<dbReference type="PIRSF" id="PIRSF001238">
    <property type="entry name" value="IadA"/>
    <property type="match status" value="1"/>
</dbReference>
<feature type="domain" description="Amidohydrolase-related" evidence="2">
    <location>
        <begin position="55"/>
        <end position="372"/>
    </location>
</feature>
<dbReference type="Proteomes" id="UP000599009">
    <property type="component" value="Unassembled WGS sequence"/>
</dbReference>
<dbReference type="Gene3D" id="2.30.40.10">
    <property type="entry name" value="Urease, subunit C, domain 1"/>
    <property type="match status" value="1"/>
</dbReference>
<comment type="caution">
    <text evidence="3">The sequence shown here is derived from an EMBL/GenBank/DDBJ whole genome shotgun (WGS) entry which is preliminary data.</text>
</comment>
<comment type="subcellular location">
    <subcellularLocation>
        <location evidence="1">Cytoplasm</location>
    </subcellularLocation>
</comment>
<dbReference type="SUPFAM" id="SSF51556">
    <property type="entry name" value="Metallo-dependent hydrolases"/>
    <property type="match status" value="1"/>
</dbReference>
<keyword evidence="1" id="KW-0645">Protease</keyword>
<dbReference type="Gene3D" id="3.20.20.140">
    <property type="entry name" value="Metal-dependent hydrolases"/>
    <property type="match status" value="1"/>
</dbReference>
<dbReference type="InterPro" id="IPR010229">
    <property type="entry name" value="Pept_M38_dipep"/>
</dbReference>
<evidence type="ECO:0000313" key="3">
    <source>
        <dbReference type="EMBL" id="GGK14293.1"/>
    </source>
</evidence>
<keyword evidence="1" id="KW-0862">Zinc</keyword>
<dbReference type="SUPFAM" id="SSF51338">
    <property type="entry name" value="Composite domain of metallo-dependent hydrolases"/>
    <property type="match status" value="1"/>
</dbReference>
<dbReference type="PANTHER" id="PTHR11647:SF1">
    <property type="entry name" value="COLLAPSIN RESPONSE MEDIATOR PROTEIN"/>
    <property type="match status" value="1"/>
</dbReference>
<evidence type="ECO:0000313" key="4">
    <source>
        <dbReference type="Proteomes" id="UP000599009"/>
    </source>
</evidence>
<comment type="PTM">
    <text evidence="1">Carboxylation allows a single lysine to coordinate two zinc ions.</text>
</comment>
<dbReference type="InterPro" id="IPR011059">
    <property type="entry name" value="Metal-dep_hydrolase_composite"/>
</dbReference>
<dbReference type="Pfam" id="PF01979">
    <property type="entry name" value="Amidohydro_1"/>
    <property type="match status" value="1"/>
</dbReference>
<keyword evidence="1" id="KW-0479">Metal-binding</keyword>
<keyword evidence="1" id="KW-0482">Metalloprotease</keyword>